<reference evidence="4 6" key="2">
    <citation type="submission" date="2018-10" db="EMBL/GenBank/DDBJ databases">
        <title>Genomic Encyclopedia of Archaeal and Bacterial Type Strains, Phase II (KMG-II): from individual species to whole genera.</title>
        <authorList>
            <person name="Goeker M."/>
        </authorList>
    </citation>
    <scope>NUCLEOTIDE SEQUENCE [LARGE SCALE GENOMIC DNA]</scope>
    <source>
        <strain evidence="4 6">DSM 21886</strain>
    </source>
</reference>
<name>A0A497VA08_9FLAO</name>
<evidence type="ECO:0000256" key="1">
    <source>
        <dbReference type="SAM" id="Phobius"/>
    </source>
</evidence>
<proteinExistence type="predicted"/>
<keyword evidence="1" id="KW-0812">Transmembrane</keyword>
<dbReference type="AlphaFoldDB" id="A0A497VA08"/>
<dbReference type="Proteomes" id="UP000275027">
    <property type="component" value="Unassembled WGS sequence"/>
</dbReference>
<dbReference type="Pfam" id="PF08378">
    <property type="entry name" value="NERD"/>
    <property type="match status" value="1"/>
</dbReference>
<evidence type="ECO:0000259" key="2">
    <source>
        <dbReference type="PROSITE" id="PS50965"/>
    </source>
</evidence>
<protein>
    <submittedName>
        <fullName evidence="4">Nuclease-like protein</fullName>
    </submittedName>
</protein>
<dbReference type="InterPro" id="IPR011528">
    <property type="entry name" value="NERD"/>
</dbReference>
<organism evidence="4 6">
    <name type="scientific">Flavobacterium lindanitolerans</name>
    <dbReference type="NCBI Taxonomy" id="428988"/>
    <lineage>
        <taxon>Bacteria</taxon>
        <taxon>Pseudomonadati</taxon>
        <taxon>Bacteroidota</taxon>
        <taxon>Flavobacteriia</taxon>
        <taxon>Flavobacteriales</taxon>
        <taxon>Flavobacteriaceae</taxon>
        <taxon>Flavobacterium</taxon>
    </lineage>
</organism>
<sequence>MFVVENELFMEIGIVIFFIIVFFIAFIKKDRKSFEISSEPKRGTRAERNLVSILKHSGIPEQTIFHDLYVKKHNGNFSQIDLVVATKVGIIVFEVHDYNGWIFGTGYQSQWLQILANGQKKYKFDNPIMQNNKHISDLRKTLKQFDNIPFYSIIVFYGDCIVKDVSFVPKGTFLVKPERVIEAMRIIIANNEPAQYTNKHEVVKVLQEAVNNGESPEVQWQHIENVRDMMGKDRIFG</sequence>
<keyword evidence="5" id="KW-1185">Reference proteome</keyword>
<dbReference type="Proteomes" id="UP000233767">
    <property type="component" value="Unassembled WGS sequence"/>
</dbReference>
<reference evidence="3 5" key="1">
    <citation type="submission" date="2017-12" db="EMBL/GenBank/DDBJ databases">
        <title>Genomic Encyclopedia of Type Strains, Phase III (KMG-III): the genomes of soil and plant-associated and newly described type strains.</title>
        <authorList>
            <person name="Whitman W."/>
        </authorList>
    </citation>
    <scope>NUCLEOTIDE SEQUENCE [LARGE SCALE GENOMIC DNA]</scope>
    <source>
        <strain evidence="3 5">IP-10</strain>
    </source>
</reference>
<accession>A0A497VA08</accession>
<gene>
    <name evidence="3" type="ORF">B0G92_0048</name>
    <name evidence="4" type="ORF">CLV50_1456</name>
</gene>
<dbReference type="EMBL" id="RCCB01000010">
    <property type="protein sequence ID" value="RLJ36066.1"/>
    <property type="molecule type" value="Genomic_DNA"/>
</dbReference>
<feature type="domain" description="NERD" evidence="2">
    <location>
        <begin position="42"/>
        <end position="161"/>
    </location>
</feature>
<evidence type="ECO:0000313" key="6">
    <source>
        <dbReference type="Proteomes" id="UP000275027"/>
    </source>
</evidence>
<comment type="caution">
    <text evidence="4">The sequence shown here is derived from an EMBL/GenBank/DDBJ whole genome shotgun (WGS) entry which is preliminary data.</text>
</comment>
<dbReference type="RefSeq" id="WP_101470665.1">
    <property type="nucleotide sequence ID" value="NZ_PJND01000007.1"/>
</dbReference>
<feature type="transmembrane region" description="Helical" evidence="1">
    <location>
        <begin position="6"/>
        <end position="27"/>
    </location>
</feature>
<dbReference type="EMBL" id="PJND01000007">
    <property type="protein sequence ID" value="PKW28429.1"/>
    <property type="molecule type" value="Genomic_DNA"/>
</dbReference>
<evidence type="ECO:0000313" key="5">
    <source>
        <dbReference type="Proteomes" id="UP000233767"/>
    </source>
</evidence>
<dbReference type="PROSITE" id="PS50965">
    <property type="entry name" value="NERD"/>
    <property type="match status" value="1"/>
</dbReference>
<keyword evidence="1" id="KW-0472">Membrane</keyword>
<evidence type="ECO:0000313" key="4">
    <source>
        <dbReference type="EMBL" id="RLJ36066.1"/>
    </source>
</evidence>
<evidence type="ECO:0000313" key="3">
    <source>
        <dbReference type="EMBL" id="PKW28429.1"/>
    </source>
</evidence>
<keyword evidence="1" id="KW-1133">Transmembrane helix</keyword>